<keyword evidence="1 6" id="KW-0436">Ligase</keyword>
<feature type="non-terminal residue" evidence="6">
    <location>
        <position position="281"/>
    </location>
</feature>
<evidence type="ECO:0000256" key="1">
    <source>
        <dbReference type="ARBA" id="ARBA00022598"/>
    </source>
</evidence>
<dbReference type="GO" id="GO:0006281">
    <property type="term" value="P:DNA repair"/>
    <property type="evidence" value="ECO:0007669"/>
    <property type="project" value="UniProtKB-KW"/>
</dbReference>
<evidence type="ECO:0000256" key="2">
    <source>
        <dbReference type="ARBA" id="ARBA00022705"/>
    </source>
</evidence>
<proteinExistence type="predicted"/>
<dbReference type="SUPFAM" id="SSF56091">
    <property type="entry name" value="DNA ligase/mRNA capping enzyme, catalytic domain"/>
    <property type="match status" value="1"/>
</dbReference>
<keyword evidence="3" id="KW-0227">DNA damage</keyword>
<evidence type="ECO:0000256" key="3">
    <source>
        <dbReference type="ARBA" id="ARBA00022763"/>
    </source>
</evidence>
<dbReference type="GO" id="GO:0006260">
    <property type="term" value="P:DNA replication"/>
    <property type="evidence" value="ECO:0007669"/>
    <property type="project" value="UniProtKB-KW"/>
</dbReference>
<name>A0A3R7K7H0_9TRYP</name>
<dbReference type="PANTHER" id="PTHR47810">
    <property type="entry name" value="DNA LIGASE"/>
    <property type="match status" value="1"/>
</dbReference>
<keyword evidence="7" id="KW-1185">Reference proteome</keyword>
<protein>
    <submittedName>
        <fullName evidence="6">DNA ligase</fullName>
        <ecNumber evidence="6">6.5.1.1</ecNumber>
    </submittedName>
</protein>
<dbReference type="RefSeq" id="XP_029223041.1">
    <property type="nucleotide sequence ID" value="XM_029376832.1"/>
</dbReference>
<dbReference type="InterPro" id="IPR050326">
    <property type="entry name" value="NAD_dep_DNA_ligaseB"/>
</dbReference>
<dbReference type="AlphaFoldDB" id="A0A3R7K7H0"/>
<keyword evidence="4" id="KW-0234">DNA repair</keyword>
<dbReference type="GO" id="GO:0003910">
    <property type="term" value="F:DNA ligase (ATP) activity"/>
    <property type="evidence" value="ECO:0007669"/>
    <property type="project" value="UniProtKB-EC"/>
</dbReference>
<dbReference type="GeneID" id="40323651"/>
<dbReference type="OrthoDB" id="277431at2759"/>
<sequence>MLRLYRILRSLPFVPMALSNFDTMERTAAAAAAASMATDASSHAVASDGPPYFISPKHDGVRIISYVSERAESLKSTCFSRFGRPVHGMFWIEEELRLLRWLCGDPRLVLDGELYIHKEPDACPTSDSGVKTGFLAVSALVHRLRGPKSACSSEEEVLNYVASLPRFCVFDVVSFQPSDLINVSDDTSGRGLSQLEKERVSLLREVLGANGVRDLELLRVIPNHSVFSQRLKVMHFLMCLLHRARASSILFPGRAVGGDTAPLSNAKMKRRGRNTPPPAAA</sequence>
<dbReference type="EC" id="6.5.1.1" evidence="6"/>
<evidence type="ECO:0000313" key="6">
    <source>
        <dbReference type="EMBL" id="RNE95373.1"/>
    </source>
</evidence>
<feature type="region of interest" description="Disordered" evidence="5">
    <location>
        <begin position="261"/>
        <end position="281"/>
    </location>
</feature>
<keyword evidence="2" id="KW-0235">DNA replication</keyword>
<organism evidence="6 7">
    <name type="scientific">Trypanosoma conorhini</name>
    <dbReference type="NCBI Taxonomy" id="83891"/>
    <lineage>
        <taxon>Eukaryota</taxon>
        <taxon>Discoba</taxon>
        <taxon>Euglenozoa</taxon>
        <taxon>Kinetoplastea</taxon>
        <taxon>Metakinetoplastina</taxon>
        <taxon>Trypanosomatida</taxon>
        <taxon>Trypanosomatidae</taxon>
        <taxon>Trypanosoma</taxon>
    </lineage>
</organism>
<evidence type="ECO:0000313" key="7">
    <source>
        <dbReference type="Proteomes" id="UP000284403"/>
    </source>
</evidence>
<dbReference type="Gene3D" id="3.30.470.30">
    <property type="entry name" value="DNA ligase/mRNA capping enzyme"/>
    <property type="match status" value="1"/>
</dbReference>
<reference evidence="6 7" key="1">
    <citation type="journal article" date="2018" name="BMC Genomics">
        <title>Genomic comparison of Trypanosoma conorhini and Trypanosoma rangeli to Trypanosoma cruzi strains of high and low virulence.</title>
        <authorList>
            <person name="Bradwell K.R."/>
            <person name="Koparde V.N."/>
            <person name="Matveyev A.V."/>
            <person name="Serrano M.G."/>
            <person name="Alves J.M."/>
            <person name="Parikh H."/>
            <person name="Huang B."/>
            <person name="Lee V."/>
            <person name="Espinosa-Alvarez O."/>
            <person name="Ortiz P.A."/>
            <person name="Costa-Martins A.G."/>
            <person name="Teixeira M.M."/>
            <person name="Buck G.A."/>
        </authorList>
    </citation>
    <scope>NUCLEOTIDE SEQUENCE [LARGE SCALE GENOMIC DNA]</scope>
    <source>
        <strain evidence="6 7">025E</strain>
    </source>
</reference>
<evidence type="ECO:0000256" key="5">
    <source>
        <dbReference type="SAM" id="MobiDB-lite"/>
    </source>
</evidence>
<dbReference type="PANTHER" id="PTHR47810:SF5">
    <property type="entry name" value="LIGASE, PUTATIVE-RELATED"/>
    <property type="match status" value="1"/>
</dbReference>
<dbReference type="EMBL" id="MKKU01001448">
    <property type="protein sequence ID" value="RNE95373.1"/>
    <property type="molecule type" value="Genomic_DNA"/>
</dbReference>
<evidence type="ECO:0000256" key="4">
    <source>
        <dbReference type="ARBA" id="ARBA00023204"/>
    </source>
</evidence>
<accession>A0A3R7K7H0</accession>
<dbReference type="Proteomes" id="UP000284403">
    <property type="component" value="Unassembled WGS sequence"/>
</dbReference>
<gene>
    <name evidence="6" type="ORF">Tco025E_10040</name>
</gene>
<comment type="caution">
    <text evidence="6">The sequence shown here is derived from an EMBL/GenBank/DDBJ whole genome shotgun (WGS) entry which is preliminary data.</text>
</comment>